<reference evidence="1 2" key="1">
    <citation type="submission" date="2016-01" db="EMBL/GenBank/DDBJ databases">
        <authorList>
            <person name="Peeters C."/>
        </authorList>
    </citation>
    <scope>NUCLEOTIDE SEQUENCE [LARGE SCALE GENOMIC DNA]</scope>
    <source>
        <strain evidence="1">LMG 29315</strain>
    </source>
</reference>
<sequence>MLVPVFFAMSFIILAAFAVGLSRSCIVLAVSIAFVACMLLVTCILFTQSNRYKTARDRCAMSMPLHEFGQTKAYCRDIDDNDASRNEMQMQCNLCRSEGGPLCLGGSTSRTYCEDRNEKSS</sequence>
<name>A0A658QXL6_9BURK</name>
<gene>
    <name evidence="1" type="ORF">AWB72_02772</name>
</gene>
<accession>A0A658QXL6</accession>
<dbReference type="Proteomes" id="UP000198263">
    <property type="component" value="Unassembled WGS sequence"/>
</dbReference>
<comment type="caution">
    <text evidence="1">The sequence shown here is derived from an EMBL/GenBank/DDBJ whole genome shotgun (WGS) entry which is preliminary data.</text>
</comment>
<dbReference type="AlphaFoldDB" id="A0A658QXL6"/>
<dbReference type="EMBL" id="FCNV02000004">
    <property type="protein sequence ID" value="SAL31466.1"/>
    <property type="molecule type" value="Genomic_DNA"/>
</dbReference>
<keyword evidence="2" id="KW-1185">Reference proteome</keyword>
<organism evidence="1 2">
    <name type="scientific">Caballeronia concitans</name>
    <dbReference type="NCBI Taxonomy" id="1777133"/>
    <lineage>
        <taxon>Bacteria</taxon>
        <taxon>Pseudomonadati</taxon>
        <taxon>Pseudomonadota</taxon>
        <taxon>Betaproteobacteria</taxon>
        <taxon>Burkholderiales</taxon>
        <taxon>Burkholderiaceae</taxon>
        <taxon>Caballeronia</taxon>
    </lineage>
</organism>
<evidence type="ECO:0000313" key="1">
    <source>
        <dbReference type="EMBL" id="SAL31466.1"/>
    </source>
</evidence>
<evidence type="ECO:0000313" key="2">
    <source>
        <dbReference type="Proteomes" id="UP000198263"/>
    </source>
</evidence>
<proteinExistence type="predicted"/>
<protein>
    <submittedName>
        <fullName evidence="1">Uncharacterized protein</fullName>
    </submittedName>
</protein>